<dbReference type="Proteomes" id="UP000694910">
    <property type="component" value="Unplaced"/>
</dbReference>
<dbReference type="InterPro" id="IPR024646">
    <property type="entry name" value="Angiomotin_C"/>
</dbReference>
<feature type="compositionally biased region" description="Low complexity" evidence="14">
    <location>
        <begin position="160"/>
        <end position="169"/>
    </location>
</feature>
<feature type="region of interest" description="Disordered" evidence="14">
    <location>
        <begin position="700"/>
        <end position="726"/>
    </location>
</feature>
<evidence type="ECO:0000313" key="16">
    <source>
        <dbReference type="Proteomes" id="UP000694910"/>
    </source>
</evidence>
<keyword evidence="9" id="KW-0965">Cell junction</keyword>
<dbReference type="GeneID" id="101389062"/>
<organism evidence="16 17">
    <name type="scientific">Ceratotherium simum simum</name>
    <name type="common">Southern white rhinoceros</name>
    <dbReference type="NCBI Taxonomy" id="73337"/>
    <lineage>
        <taxon>Eukaryota</taxon>
        <taxon>Metazoa</taxon>
        <taxon>Chordata</taxon>
        <taxon>Craniata</taxon>
        <taxon>Vertebrata</taxon>
        <taxon>Euteleostomi</taxon>
        <taxon>Mammalia</taxon>
        <taxon>Eutheria</taxon>
        <taxon>Laurasiatheria</taxon>
        <taxon>Perissodactyla</taxon>
        <taxon>Rhinocerotidae</taxon>
        <taxon>Ceratotherium</taxon>
    </lineage>
</organism>
<dbReference type="RefSeq" id="XP_014644950.1">
    <property type="nucleotide sequence ID" value="XM_014789464.1"/>
</dbReference>
<evidence type="ECO:0000256" key="4">
    <source>
        <dbReference type="ARBA" id="ARBA00010300"/>
    </source>
</evidence>
<feature type="compositionally biased region" description="Basic and acidic residues" evidence="14">
    <location>
        <begin position="141"/>
        <end position="152"/>
    </location>
</feature>
<feature type="domain" description="Angiomotin C-terminal" evidence="15">
    <location>
        <begin position="472"/>
        <end position="671"/>
    </location>
</feature>
<evidence type="ECO:0000259" key="15">
    <source>
        <dbReference type="Pfam" id="PF12240"/>
    </source>
</evidence>
<keyword evidence="5" id="KW-0963">Cytoplasm</keyword>
<evidence type="ECO:0000256" key="3">
    <source>
        <dbReference type="ARBA" id="ARBA00004496"/>
    </source>
</evidence>
<evidence type="ECO:0000256" key="6">
    <source>
        <dbReference type="ARBA" id="ARBA00022553"/>
    </source>
</evidence>
<feature type="coiled-coil region" evidence="13">
    <location>
        <begin position="533"/>
        <end position="560"/>
    </location>
</feature>
<reference evidence="17" key="1">
    <citation type="submission" date="2025-08" db="UniProtKB">
        <authorList>
            <consortium name="RefSeq"/>
        </authorList>
    </citation>
    <scope>IDENTIFICATION</scope>
</reference>
<protein>
    <recommendedName>
        <fullName evidence="12">Angiomotin-like protein 2</fullName>
    </recommendedName>
</protein>
<evidence type="ECO:0000313" key="17">
    <source>
        <dbReference type="RefSeq" id="XP_014644950.1"/>
    </source>
</evidence>
<proteinExistence type="inferred from homology"/>
<dbReference type="PANTHER" id="PTHR14826:SF3">
    <property type="entry name" value="ANGIOMOTIN-LIKE PROTEIN 2"/>
    <property type="match status" value="1"/>
</dbReference>
<evidence type="ECO:0000256" key="11">
    <source>
        <dbReference type="ARBA" id="ARBA00023273"/>
    </source>
</evidence>
<feature type="coiled-coil region" evidence="13">
    <location>
        <begin position="304"/>
        <end position="499"/>
    </location>
</feature>
<keyword evidence="7" id="KW-0879">Wnt signaling pathway</keyword>
<feature type="compositionally biased region" description="Pro residues" evidence="14">
    <location>
        <begin position="193"/>
        <end position="213"/>
    </location>
</feature>
<name>A0ABM1CZG9_CERSS</name>
<evidence type="ECO:0000256" key="2">
    <source>
        <dbReference type="ARBA" id="ARBA00004188"/>
    </source>
</evidence>
<evidence type="ECO:0000256" key="9">
    <source>
        <dbReference type="ARBA" id="ARBA00022949"/>
    </source>
</evidence>
<accession>A0ABM1CZG9</accession>
<sequence length="767" mass="84272">MRTLEDSSGTVLHRLIQEQLRYGNLTETRTLLAIQQQALRGGAGAGGTGSPQASLEILAPEDSQGLQQATRQEPQGQEHQGGEAHLAENTLYRLCPQPSKGEELPTYEEAKAHSQYYAAQQAGPRPQVGDRDPRGAPGGSRRQDEALRELRHGHVRSLSERLLQLSLERNGARAPSHMSSSHSFPQLARNQQGPPPRGPPAEGPEPRGPPPQYPHVVLAHETTTAVTEPRYRARGSSHFQHAEVRILQAQVPPVFLQQQQQYQYLQQPQEHPPAPHPAALGRGPLGSLGPPGVEGPASTQASSASAHLAQMETVLRENARLQRELESLTEKAGRIEKLESEIQRLSEAHESLTRASSKREALEKTMRNKMDSEMRRLQDFNRDLRERLESANRRLASKTQEAQAGSQDMVAKLLAQSYEQQQEQEKLEREMALLRGAIEDQRRRAELLEQALSNAQGRAARAEEELRKKQAYVEKVERLQQALGQLQAACEKREQLELRLRTRLEQELKALRAQQRQAGTPSSGSGGSPELSALRLSEQLREKEEQILALEADMTKWEQKYLEERAMRQFAMDAAATAAAQRDTTLIRHSPQPSPSSSFNEGLLAGGHRHQEMESRLKVLHAQILEKDAVIKVLQQRSRKDPGKATQGSLRPAKSVPSIFAAATAGTQGWQGLSCSERQVDAPARLAAADRATAEEAVAVAPIPAHSKHGSRDGSTQTDAPPDSAAACLGLEPDSLLGCSSGQRTASLDSVATSRVQDLSDMVEILI</sequence>
<evidence type="ECO:0000256" key="12">
    <source>
        <dbReference type="ARBA" id="ARBA00047184"/>
    </source>
</evidence>
<evidence type="ECO:0000256" key="14">
    <source>
        <dbReference type="SAM" id="MobiDB-lite"/>
    </source>
</evidence>
<evidence type="ECO:0000256" key="10">
    <source>
        <dbReference type="ARBA" id="ARBA00023054"/>
    </source>
</evidence>
<evidence type="ECO:0000256" key="5">
    <source>
        <dbReference type="ARBA" id="ARBA00022490"/>
    </source>
</evidence>
<evidence type="ECO:0000256" key="7">
    <source>
        <dbReference type="ARBA" id="ARBA00022687"/>
    </source>
</evidence>
<feature type="region of interest" description="Disordered" evidence="14">
    <location>
        <begin position="41"/>
        <end position="219"/>
    </location>
</feature>
<dbReference type="InterPro" id="IPR051747">
    <property type="entry name" value="Angiomotin-like"/>
</dbReference>
<keyword evidence="16" id="KW-1185">Reference proteome</keyword>
<feature type="compositionally biased region" description="Basic and acidic residues" evidence="14">
    <location>
        <begin position="100"/>
        <end position="112"/>
    </location>
</feature>
<keyword evidence="10 13" id="KW-0175">Coiled coil</keyword>
<feature type="region of interest" description="Disordered" evidence="14">
    <location>
        <begin position="264"/>
        <end position="299"/>
    </location>
</feature>
<comment type="subcellular location">
    <subcellularLocation>
        <location evidence="2">Cell projection</location>
        <location evidence="2">Podosome</location>
    </subcellularLocation>
    <subcellularLocation>
        <location evidence="3">Cytoplasm</location>
    </subcellularLocation>
    <subcellularLocation>
        <location evidence="1">Recycling endosome</location>
    </subcellularLocation>
</comment>
<feature type="compositionally biased region" description="Low complexity" evidence="14">
    <location>
        <begin position="277"/>
        <end position="296"/>
    </location>
</feature>
<evidence type="ECO:0000256" key="8">
    <source>
        <dbReference type="ARBA" id="ARBA00022753"/>
    </source>
</evidence>
<dbReference type="PANTHER" id="PTHR14826">
    <property type="entry name" value="ANGIOMOTIN"/>
    <property type="match status" value="1"/>
</dbReference>
<keyword evidence="6" id="KW-0597">Phosphoprotein</keyword>
<dbReference type="PRINTS" id="PR01807">
    <property type="entry name" value="ANGIOMOTIN"/>
</dbReference>
<comment type="similarity">
    <text evidence="4">Belongs to the angiomotin family.</text>
</comment>
<evidence type="ECO:0000256" key="1">
    <source>
        <dbReference type="ARBA" id="ARBA00004172"/>
    </source>
</evidence>
<feature type="region of interest" description="Disordered" evidence="14">
    <location>
        <begin position="512"/>
        <end position="531"/>
    </location>
</feature>
<dbReference type="InterPro" id="IPR009114">
    <property type="entry name" value="Angiomotin"/>
</dbReference>
<keyword evidence="8" id="KW-0967">Endosome</keyword>
<feature type="compositionally biased region" description="Polar residues" evidence="14">
    <location>
        <begin position="177"/>
        <end position="192"/>
    </location>
</feature>
<evidence type="ECO:0000256" key="13">
    <source>
        <dbReference type="SAM" id="Coils"/>
    </source>
</evidence>
<dbReference type="Pfam" id="PF12240">
    <property type="entry name" value="Angiomotin_C"/>
    <property type="match status" value="1"/>
</dbReference>
<gene>
    <name evidence="17" type="primary">LOC101389062</name>
</gene>
<keyword evidence="11" id="KW-0966">Cell projection</keyword>